<proteinExistence type="predicted"/>
<evidence type="ECO:0000313" key="2">
    <source>
        <dbReference type="EMBL" id="KAA0153707.1"/>
    </source>
</evidence>
<feature type="domain" description="Trafficking protein particle complex subunit 13 N-terminal" evidence="1">
    <location>
        <begin position="10"/>
        <end position="192"/>
    </location>
</feature>
<dbReference type="GO" id="GO:1990072">
    <property type="term" value="C:TRAPPIII protein complex"/>
    <property type="evidence" value="ECO:0007669"/>
    <property type="project" value="TreeGrafter"/>
</dbReference>
<gene>
    <name evidence="2" type="ORF">FNF29_03095</name>
</gene>
<dbReference type="Pfam" id="PF06159">
    <property type="entry name" value="TRAPPC13_N"/>
    <property type="match status" value="1"/>
</dbReference>
<accession>A0A5A8CMG4</accession>
<dbReference type="EMBL" id="VLTN01000015">
    <property type="protein sequence ID" value="KAA0153707.1"/>
    <property type="molecule type" value="Genomic_DNA"/>
</dbReference>
<name>A0A5A8CMG4_CAFRO</name>
<evidence type="ECO:0000259" key="1">
    <source>
        <dbReference type="Pfam" id="PF06159"/>
    </source>
</evidence>
<dbReference type="PANTHER" id="PTHR13134">
    <property type="entry name" value="TRAFFICKING PROTEIN PARTICLE COMPLEX SUBUNIT 13"/>
    <property type="match status" value="1"/>
</dbReference>
<dbReference type="InterPro" id="IPR010378">
    <property type="entry name" value="TRAPPC13"/>
</dbReference>
<keyword evidence="3" id="KW-1185">Reference proteome</keyword>
<dbReference type="Proteomes" id="UP000323011">
    <property type="component" value="Unassembled WGS sequence"/>
</dbReference>
<dbReference type="InterPro" id="IPR055427">
    <property type="entry name" value="TRAPPC13_N"/>
</dbReference>
<dbReference type="AlphaFoldDB" id="A0A5A8CMG4"/>
<reference evidence="2 3" key="1">
    <citation type="submission" date="2019-07" db="EMBL/GenBank/DDBJ databases">
        <title>Genomes of Cafeteria roenbergensis.</title>
        <authorList>
            <person name="Fischer M.G."/>
            <person name="Hackl T."/>
            <person name="Roman M."/>
        </authorList>
    </citation>
    <scope>NUCLEOTIDE SEQUENCE [LARGE SCALE GENOMIC DNA]</scope>
    <source>
        <strain evidence="2 3">BVI</strain>
    </source>
</reference>
<dbReference type="PANTHER" id="PTHR13134:SF3">
    <property type="entry name" value="TRAFFICKING PROTEIN PARTICLE COMPLEX SUBUNIT 13"/>
    <property type="match status" value="1"/>
</dbReference>
<organism evidence="2 3">
    <name type="scientific">Cafeteria roenbergensis</name>
    <name type="common">Marine flagellate</name>
    <dbReference type="NCBI Taxonomy" id="33653"/>
    <lineage>
        <taxon>Eukaryota</taxon>
        <taxon>Sar</taxon>
        <taxon>Stramenopiles</taxon>
        <taxon>Bigyra</taxon>
        <taxon>Opalozoa</taxon>
        <taxon>Bicosoecida</taxon>
        <taxon>Cafeteriaceae</taxon>
        <taxon>Cafeteria</taxon>
    </lineage>
</organism>
<sequence>MPADAAAAQPITLRVIRLQRPTAGVPALSDAWSSGVTSSSGVPGGGAQLAELAALASAAGSCAGASPGVALPRGFGSIYRWQEFRCCIVAINSGVRGSAPALSGVELSAELQIGEGGAAVREPLLDVRQAGPGSAARHGRAASLPAGSSVDLSVSHTVAQASQCSLRVTVKWTGGDVGGAPSVFRKFYKFPVLEPLAVTPVLAHPVHPGVALRAMADRLAGPADLAAPAAGAAAAAAAAAGTPRGTPADKAAGREAAEGCLLPAEASSGRLVMLRLSLRNLTSATLALVGEPQFAPTAQVRGARILSELASGGESGPACGRLRGTRLLEPGEELGVLVALWQAEGWRPTQDSVPVGELRVKWRGGGGEPAAWTSPTVLVMAKHLLRPSAPKHAAVVVHCAAAVAPAGGGAAATDALTVGDRVRVLLSLSAPAGTLPANQPLSLAPSADWLMGAPVSPASDALAPGAAAAAARSADDGSLSAEVSVGAVCSRPGSWALVPAKALVARVGHLAVALRGRPAHTLVLG</sequence>
<evidence type="ECO:0000313" key="3">
    <source>
        <dbReference type="Proteomes" id="UP000323011"/>
    </source>
</evidence>
<protein>
    <recommendedName>
        <fullName evidence="1">Trafficking protein particle complex subunit 13 N-terminal domain-containing protein</fullName>
    </recommendedName>
</protein>
<comment type="caution">
    <text evidence="2">The sequence shown here is derived from an EMBL/GenBank/DDBJ whole genome shotgun (WGS) entry which is preliminary data.</text>
</comment>